<keyword evidence="5" id="KW-1133">Transmembrane helix</keyword>
<evidence type="ECO:0000256" key="3">
    <source>
        <dbReference type="ARBA" id="ARBA00022692"/>
    </source>
</evidence>
<evidence type="ECO:0000256" key="6">
    <source>
        <dbReference type="ARBA" id="ARBA00023128"/>
    </source>
</evidence>
<evidence type="ECO:0000256" key="7">
    <source>
        <dbReference type="ARBA" id="ARBA00023136"/>
    </source>
</evidence>
<evidence type="ECO:0000256" key="2">
    <source>
        <dbReference type="ARBA" id="ARBA00008444"/>
    </source>
</evidence>
<evidence type="ECO:0000256" key="8">
    <source>
        <dbReference type="SAM" id="MobiDB-lite"/>
    </source>
</evidence>
<accession>A0AAD3E1D9</accession>
<sequence>MSSGDDERVASSTSASTSDSVPSTPSPPTEKKKKQWQQLAMPTHEELAAQEFMNNCLIKSALSGLMGGVAGLAFGLFTSSMENAHGGMDTMPDVGEKPTRVVLREMFQNMKSKSVSYAKGFAVMGALYSINECVIEKWRGKHDKVNPALAGCATGAMLAHSAGPQAMCFGCASFAAFSTAIEYWMDT</sequence>
<dbReference type="Pfam" id="PF02466">
    <property type="entry name" value="Tim17"/>
    <property type="match status" value="1"/>
</dbReference>
<evidence type="ECO:0000256" key="5">
    <source>
        <dbReference type="ARBA" id="ARBA00022989"/>
    </source>
</evidence>
<feature type="compositionally biased region" description="Low complexity" evidence="8">
    <location>
        <begin position="10"/>
        <end position="23"/>
    </location>
</feature>
<dbReference type="AlphaFoldDB" id="A0AAD3E1D9"/>
<dbReference type="EMBL" id="BMAR01000042">
    <property type="protein sequence ID" value="GFR50859.1"/>
    <property type="molecule type" value="Genomic_DNA"/>
</dbReference>
<dbReference type="Proteomes" id="UP001054857">
    <property type="component" value="Unassembled WGS sequence"/>
</dbReference>
<evidence type="ECO:0000313" key="10">
    <source>
        <dbReference type="Proteomes" id="UP001054857"/>
    </source>
</evidence>
<gene>
    <name evidence="9" type="ORF">Agub_g13144</name>
</gene>
<keyword evidence="10" id="KW-1185">Reference proteome</keyword>
<dbReference type="GO" id="GO:0030943">
    <property type="term" value="F:mitochondrion targeting sequence binding"/>
    <property type="evidence" value="ECO:0007669"/>
    <property type="project" value="TreeGrafter"/>
</dbReference>
<evidence type="ECO:0008006" key="11">
    <source>
        <dbReference type="Google" id="ProtNLM"/>
    </source>
</evidence>
<keyword evidence="6" id="KW-0496">Mitochondrion</keyword>
<evidence type="ECO:0000256" key="4">
    <source>
        <dbReference type="ARBA" id="ARBA00022792"/>
    </source>
</evidence>
<organism evidence="9 10">
    <name type="scientific">Astrephomene gubernaculifera</name>
    <dbReference type="NCBI Taxonomy" id="47775"/>
    <lineage>
        <taxon>Eukaryota</taxon>
        <taxon>Viridiplantae</taxon>
        <taxon>Chlorophyta</taxon>
        <taxon>core chlorophytes</taxon>
        <taxon>Chlorophyceae</taxon>
        <taxon>CS clade</taxon>
        <taxon>Chlamydomonadales</taxon>
        <taxon>Astrephomenaceae</taxon>
        <taxon>Astrephomene</taxon>
    </lineage>
</organism>
<name>A0AAD3E1D9_9CHLO</name>
<comment type="subcellular location">
    <subcellularLocation>
        <location evidence="1">Mitochondrion inner membrane</location>
        <topology evidence="1">Multi-pass membrane protein</topology>
    </subcellularLocation>
</comment>
<dbReference type="GO" id="GO:0045039">
    <property type="term" value="P:protein insertion into mitochondrial inner membrane"/>
    <property type="evidence" value="ECO:0007669"/>
    <property type="project" value="InterPro"/>
</dbReference>
<dbReference type="GO" id="GO:0042721">
    <property type="term" value="C:TIM22 mitochondrial import inner membrane insertion complex"/>
    <property type="evidence" value="ECO:0007669"/>
    <property type="project" value="InterPro"/>
</dbReference>
<dbReference type="InterPro" id="IPR039175">
    <property type="entry name" value="TIM22"/>
</dbReference>
<proteinExistence type="inferred from homology"/>
<comment type="similarity">
    <text evidence="2">Belongs to the Tim17/Tim22/Tim23 family.</text>
</comment>
<keyword evidence="4" id="KW-0999">Mitochondrion inner membrane</keyword>
<feature type="region of interest" description="Disordered" evidence="8">
    <location>
        <begin position="1"/>
        <end position="40"/>
    </location>
</feature>
<keyword evidence="3" id="KW-0812">Transmembrane</keyword>
<dbReference type="GO" id="GO:0008320">
    <property type="term" value="F:protein transmembrane transporter activity"/>
    <property type="evidence" value="ECO:0007669"/>
    <property type="project" value="TreeGrafter"/>
</dbReference>
<dbReference type="PANTHER" id="PTHR14110:SF0">
    <property type="entry name" value="MITOCHONDRIAL IMPORT INNER MEMBRANE TRANSLOCASE SUBUNIT TIM22"/>
    <property type="match status" value="1"/>
</dbReference>
<evidence type="ECO:0000313" key="9">
    <source>
        <dbReference type="EMBL" id="GFR50859.1"/>
    </source>
</evidence>
<evidence type="ECO:0000256" key="1">
    <source>
        <dbReference type="ARBA" id="ARBA00004448"/>
    </source>
</evidence>
<comment type="caution">
    <text evidence="9">The sequence shown here is derived from an EMBL/GenBank/DDBJ whole genome shotgun (WGS) entry which is preliminary data.</text>
</comment>
<keyword evidence="7" id="KW-0472">Membrane</keyword>
<dbReference type="PANTHER" id="PTHR14110">
    <property type="entry name" value="MITOCHONDRIAL IMPORT INNER MEMBRANE TRANSLOCASE SUBUNIT TIM22"/>
    <property type="match status" value="1"/>
</dbReference>
<protein>
    <recommendedName>
        <fullName evidence="11">Mitochondrial import inner membrane translocase subunit TIM22</fullName>
    </recommendedName>
</protein>
<reference evidence="9 10" key="1">
    <citation type="journal article" date="2021" name="Sci. Rep.">
        <title>Genome sequencing of the multicellular alga Astrephomene provides insights into convergent evolution of germ-soma differentiation.</title>
        <authorList>
            <person name="Yamashita S."/>
            <person name="Yamamoto K."/>
            <person name="Matsuzaki R."/>
            <person name="Suzuki S."/>
            <person name="Yamaguchi H."/>
            <person name="Hirooka S."/>
            <person name="Minakuchi Y."/>
            <person name="Miyagishima S."/>
            <person name="Kawachi M."/>
            <person name="Toyoda A."/>
            <person name="Nozaki H."/>
        </authorList>
    </citation>
    <scope>NUCLEOTIDE SEQUENCE [LARGE SCALE GENOMIC DNA]</scope>
    <source>
        <strain evidence="9 10">NIES-4017</strain>
    </source>
</reference>